<feature type="non-terminal residue" evidence="4">
    <location>
        <position position="276"/>
    </location>
</feature>
<dbReference type="InterPro" id="IPR018484">
    <property type="entry name" value="FGGY_N"/>
</dbReference>
<name>A0A382S990_9ZZZZ</name>
<dbReference type="Pfam" id="PF00370">
    <property type="entry name" value="FGGY_N"/>
    <property type="match status" value="1"/>
</dbReference>
<dbReference type="GO" id="GO:0016301">
    <property type="term" value="F:kinase activity"/>
    <property type="evidence" value="ECO:0007669"/>
    <property type="project" value="UniProtKB-KW"/>
</dbReference>
<organism evidence="4">
    <name type="scientific">marine metagenome</name>
    <dbReference type="NCBI Taxonomy" id="408172"/>
    <lineage>
        <taxon>unclassified sequences</taxon>
        <taxon>metagenomes</taxon>
        <taxon>ecological metagenomes</taxon>
    </lineage>
</organism>
<gene>
    <name evidence="4" type="ORF">METZ01_LOCUS358889</name>
</gene>
<dbReference type="PANTHER" id="PTHR43095">
    <property type="entry name" value="SUGAR KINASE"/>
    <property type="match status" value="1"/>
</dbReference>
<dbReference type="SUPFAM" id="SSF53067">
    <property type="entry name" value="Actin-like ATPase domain"/>
    <property type="match status" value="1"/>
</dbReference>
<dbReference type="CDD" id="cd07773">
    <property type="entry name" value="ASKHA_NBD_FGGY_FK"/>
    <property type="match status" value="1"/>
</dbReference>
<evidence type="ECO:0000313" key="4">
    <source>
        <dbReference type="EMBL" id="SVD06035.1"/>
    </source>
</evidence>
<reference evidence="4" key="1">
    <citation type="submission" date="2018-05" db="EMBL/GenBank/DDBJ databases">
        <authorList>
            <person name="Lanie J.A."/>
            <person name="Ng W.-L."/>
            <person name="Kazmierczak K.M."/>
            <person name="Andrzejewski T.M."/>
            <person name="Davidsen T.M."/>
            <person name="Wayne K.J."/>
            <person name="Tettelin H."/>
            <person name="Glass J.I."/>
            <person name="Rusch D."/>
            <person name="Podicherti R."/>
            <person name="Tsui H.-C.T."/>
            <person name="Winkler M.E."/>
        </authorList>
    </citation>
    <scope>NUCLEOTIDE SEQUENCE</scope>
</reference>
<dbReference type="InterPro" id="IPR043129">
    <property type="entry name" value="ATPase_NBD"/>
</dbReference>
<dbReference type="Gene3D" id="3.30.420.40">
    <property type="match status" value="1"/>
</dbReference>
<dbReference type="PANTHER" id="PTHR43095:SF5">
    <property type="entry name" value="XYLULOSE KINASE"/>
    <property type="match status" value="1"/>
</dbReference>
<dbReference type="AlphaFoldDB" id="A0A382S990"/>
<accession>A0A382S990</accession>
<feature type="domain" description="Carbohydrate kinase FGGY N-terminal" evidence="3">
    <location>
        <begin position="6"/>
        <end position="247"/>
    </location>
</feature>
<keyword evidence="2" id="KW-0418">Kinase</keyword>
<sequence>MGEPLLMGIDAGTSRVRAILFELNGTLVAEGSEQPPLNHPRPGWASIEAEDLWVACLKAIRSVVSQVEKPERIRSVAVASVGEAAVPIDSGGNAVYSMIAWYDCRTEPQARWLNKHIGKERLFKTTGLNLYPIFGLCKQLWIRQNAPEAFSRTVSWLNTADFLAWKLCGVPATDYSLASRTFALNIRNLKYAEDLLKDAGIPLEWYQPLVPSGTRLGNLLPEVAEATGLKTDCTVSSGGHDHFVGALITGAVNQGNFINSMGTAEAVTIFMEQPID</sequence>
<proteinExistence type="predicted"/>
<dbReference type="InterPro" id="IPR050406">
    <property type="entry name" value="FGGY_Carb_Kinase"/>
</dbReference>
<evidence type="ECO:0000259" key="3">
    <source>
        <dbReference type="Pfam" id="PF00370"/>
    </source>
</evidence>
<protein>
    <recommendedName>
        <fullName evidence="3">Carbohydrate kinase FGGY N-terminal domain-containing protein</fullName>
    </recommendedName>
</protein>
<evidence type="ECO:0000256" key="1">
    <source>
        <dbReference type="ARBA" id="ARBA00022679"/>
    </source>
</evidence>
<dbReference type="GO" id="GO:0005975">
    <property type="term" value="P:carbohydrate metabolic process"/>
    <property type="evidence" value="ECO:0007669"/>
    <property type="project" value="InterPro"/>
</dbReference>
<dbReference type="EMBL" id="UINC01127125">
    <property type="protein sequence ID" value="SVD06035.1"/>
    <property type="molecule type" value="Genomic_DNA"/>
</dbReference>
<evidence type="ECO:0000256" key="2">
    <source>
        <dbReference type="ARBA" id="ARBA00022777"/>
    </source>
</evidence>
<keyword evidence="1" id="KW-0808">Transferase</keyword>